<evidence type="ECO:0000313" key="3">
    <source>
        <dbReference type="Proteomes" id="UP000053528"/>
    </source>
</evidence>
<protein>
    <submittedName>
        <fullName evidence="2">Uncharacterized protein</fullName>
    </submittedName>
</protein>
<evidence type="ECO:0000313" key="2">
    <source>
        <dbReference type="EMBL" id="KGF20883.1"/>
    </source>
</evidence>
<feature type="transmembrane region" description="Helical" evidence="1">
    <location>
        <begin position="74"/>
        <end position="107"/>
    </location>
</feature>
<sequence>MSVGDNLLCATLLIWAVLYWIYYVKVVRHPKNSWRYDDSGWCIRHLHLYPYVMLMLGSISAAVLIAQLDIPKFVLFWFVAVPMFSSVGLCIIAMLGAGGVPLPYPLVPKWFVKQRREEWARTLDRLKDWARKRRERRRLRGRK</sequence>
<feature type="transmembrane region" description="Helical" evidence="1">
    <location>
        <begin position="48"/>
        <end position="68"/>
    </location>
</feature>
<keyword evidence="1" id="KW-0472">Membrane</keyword>
<name>A0A095YF69_9MICC</name>
<dbReference type="AlphaFoldDB" id="A0A095YF69"/>
<organism evidence="2 3">
    <name type="scientific">Pseudoglutamicibacter albus DNF00011</name>
    <dbReference type="NCBI Taxonomy" id="1401063"/>
    <lineage>
        <taxon>Bacteria</taxon>
        <taxon>Bacillati</taxon>
        <taxon>Actinomycetota</taxon>
        <taxon>Actinomycetes</taxon>
        <taxon>Micrococcales</taxon>
        <taxon>Micrococcaceae</taxon>
        <taxon>Pseudoglutamicibacter</taxon>
    </lineage>
</organism>
<keyword evidence="1" id="KW-1133">Transmembrane helix</keyword>
<reference evidence="2 3" key="1">
    <citation type="submission" date="2014-07" db="EMBL/GenBank/DDBJ databases">
        <authorList>
            <person name="McCorrison J."/>
            <person name="Sanka R."/>
            <person name="Torralba M."/>
            <person name="Gillis M."/>
            <person name="Haft D.H."/>
            <person name="Methe B."/>
            <person name="Sutton G."/>
            <person name="Nelson K.E."/>
        </authorList>
    </citation>
    <scope>NUCLEOTIDE SEQUENCE [LARGE SCALE GENOMIC DNA]</scope>
    <source>
        <strain evidence="2 3">DNF00011</strain>
    </source>
</reference>
<dbReference type="EMBL" id="JRNH01000011">
    <property type="protein sequence ID" value="KGF20883.1"/>
    <property type="molecule type" value="Genomic_DNA"/>
</dbReference>
<proteinExistence type="predicted"/>
<keyword evidence="1" id="KW-0812">Transmembrane</keyword>
<gene>
    <name evidence="2" type="ORF">HMPREF2128_04090</name>
</gene>
<accession>A0A095YF69</accession>
<dbReference type="Proteomes" id="UP000053528">
    <property type="component" value="Unassembled WGS sequence"/>
</dbReference>
<feature type="transmembrane region" description="Helical" evidence="1">
    <location>
        <begin position="6"/>
        <end position="27"/>
    </location>
</feature>
<evidence type="ECO:0000256" key="1">
    <source>
        <dbReference type="SAM" id="Phobius"/>
    </source>
</evidence>
<comment type="caution">
    <text evidence="2">The sequence shown here is derived from an EMBL/GenBank/DDBJ whole genome shotgun (WGS) entry which is preliminary data.</text>
</comment>